<evidence type="ECO:0000313" key="5">
    <source>
        <dbReference type="Proteomes" id="UP000494256"/>
    </source>
</evidence>
<evidence type="ECO:0000259" key="1">
    <source>
        <dbReference type="Pfam" id="PF00089"/>
    </source>
</evidence>
<dbReference type="EMBL" id="CADEBC010000532">
    <property type="protein sequence ID" value="CAB3248046.1"/>
    <property type="molecule type" value="Genomic_DNA"/>
</dbReference>
<dbReference type="InterPro" id="IPR009003">
    <property type="entry name" value="Peptidase_S1_PA"/>
</dbReference>
<dbReference type="GO" id="GO:0004252">
    <property type="term" value="F:serine-type endopeptidase activity"/>
    <property type="evidence" value="ECO:0007669"/>
    <property type="project" value="InterPro"/>
</dbReference>
<dbReference type="SUPFAM" id="SSF50494">
    <property type="entry name" value="Trypsin-like serine proteases"/>
    <property type="match status" value="1"/>
</dbReference>
<dbReference type="InterPro" id="IPR043504">
    <property type="entry name" value="Peptidase_S1_PA_chymotrypsin"/>
</dbReference>
<dbReference type="OrthoDB" id="7422719at2759"/>
<dbReference type="GO" id="GO:0006508">
    <property type="term" value="P:proteolysis"/>
    <property type="evidence" value="ECO:0007669"/>
    <property type="project" value="InterPro"/>
</dbReference>
<accession>A0A8S1AS69</accession>
<sequence length="262" mass="30420">MQENDRFDFMVAISYDWKPICSGILVHYYYIATAATPFKFHGFKSGNTGSKRLKCHVVRKYWNEQKENTITRIEYQYEHYDKKAKWRGFDKSNKYGPVHDYALLASQDSIPYKADFDYWRHPFFIQLKYSRLVTIKSTGTFTICGHAFVDRTHIQQSIELEAIDYSVESVLADCDEWVPRTWGHFICILNIEHFMGINSGAALLYNGVVIGIGSFSLARGNESILLFTDLRRYKKYYIKVAKAPTGEMWTVANSAMGSFSFF</sequence>
<evidence type="ECO:0000313" key="3">
    <source>
        <dbReference type="EMBL" id="CAB3248046.1"/>
    </source>
</evidence>
<protein>
    <recommendedName>
        <fullName evidence="1">Peptidase S1 domain-containing protein</fullName>
    </recommendedName>
</protein>
<reference evidence="4 5" key="1">
    <citation type="submission" date="2020-04" db="EMBL/GenBank/DDBJ databases">
        <authorList>
            <person name="Wallbank WR R."/>
            <person name="Pardo Diaz C."/>
            <person name="Kozak K."/>
            <person name="Martin S."/>
            <person name="Jiggins C."/>
            <person name="Moest M."/>
            <person name="Warren A I."/>
            <person name="Byers J.R.P. K."/>
            <person name="Montejo-Kovacevich G."/>
            <person name="Yen C E."/>
        </authorList>
    </citation>
    <scope>NUCLEOTIDE SEQUENCE [LARGE SCALE GENOMIC DNA]</scope>
</reference>
<evidence type="ECO:0000313" key="4">
    <source>
        <dbReference type="Proteomes" id="UP000494106"/>
    </source>
</evidence>
<dbReference type="Proteomes" id="UP000494106">
    <property type="component" value="Unassembled WGS sequence"/>
</dbReference>
<dbReference type="InterPro" id="IPR001254">
    <property type="entry name" value="Trypsin_dom"/>
</dbReference>
<gene>
    <name evidence="3" type="ORF">APLA_LOCUS11460</name>
    <name evidence="2" type="ORF">APLA_LOCUS5286</name>
</gene>
<name>A0A8S1AS69_ARCPL</name>
<dbReference type="AlphaFoldDB" id="A0A8S1AS69"/>
<feature type="domain" description="Peptidase S1" evidence="1">
    <location>
        <begin position="6"/>
        <end position="234"/>
    </location>
</feature>
<dbReference type="EMBL" id="CADEBD010000288">
    <property type="protein sequence ID" value="CAB3231576.1"/>
    <property type="molecule type" value="Genomic_DNA"/>
</dbReference>
<keyword evidence="4" id="KW-1185">Reference proteome</keyword>
<proteinExistence type="predicted"/>
<dbReference type="Proteomes" id="UP000494256">
    <property type="component" value="Unassembled WGS sequence"/>
</dbReference>
<comment type="caution">
    <text evidence="3">The sequence shown here is derived from an EMBL/GenBank/DDBJ whole genome shotgun (WGS) entry which is preliminary data.</text>
</comment>
<evidence type="ECO:0000313" key="2">
    <source>
        <dbReference type="EMBL" id="CAB3231576.1"/>
    </source>
</evidence>
<dbReference type="Gene3D" id="2.40.10.10">
    <property type="entry name" value="Trypsin-like serine proteases"/>
    <property type="match status" value="2"/>
</dbReference>
<dbReference type="Pfam" id="PF00089">
    <property type="entry name" value="Trypsin"/>
    <property type="match status" value="1"/>
</dbReference>
<organism evidence="3 4">
    <name type="scientific">Arctia plantaginis</name>
    <name type="common">Wood tiger moth</name>
    <name type="synonym">Phalaena plantaginis</name>
    <dbReference type="NCBI Taxonomy" id="874455"/>
    <lineage>
        <taxon>Eukaryota</taxon>
        <taxon>Metazoa</taxon>
        <taxon>Ecdysozoa</taxon>
        <taxon>Arthropoda</taxon>
        <taxon>Hexapoda</taxon>
        <taxon>Insecta</taxon>
        <taxon>Pterygota</taxon>
        <taxon>Neoptera</taxon>
        <taxon>Endopterygota</taxon>
        <taxon>Lepidoptera</taxon>
        <taxon>Glossata</taxon>
        <taxon>Ditrysia</taxon>
        <taxon>Noctuoidea</taxon>
        <taxon>Erebidae</taxon>
        <taxon>Arctiinae</taxon>
        <taxon>Arctia</taxon>
    </lineage>
</organism>